<dbReference type="AlphaFoldDB" id="A0A7S3QYI6"/>
<name>A0A7S3QYI6_DUNTE</name>
<feature type="region of interest" description="Disordered" evidence="5">
    <location>
        <begin position="21"/>
        <end position="63"/>
    </location>
</feature>
<dbReference type="FunFam" id="3.30.420.10:FF:000003">
    <property type="entry name" value="Oligoribonuclease"/>
    <property type="match status" value="1"/>
</dbReference>
<organism evidence="7">
    <name type="scientific">Dunaliella tertiolecta</name>
    <name type="common">Green alga</name>
    <dbReference type="NCBI Taxonomy" id="3047"/>
    <lineage>
        <taxon>Eukaryota</taxon>
        <taxon>Viridiplantae</taxon>
        <taxon>Chlorophyta</taxon>
        <taxon>core chlorophytes</taxon>
        <taxon>Chlorophyceae</taxon>
        <taxon>CS clade</taxon>
        <taxon>Chlamydomonadales</taxon>
        <taxon>Dunaliellaceae</taxon>
        <taxon>Dunaliella</taxon>
    </lineage>
</organism>
<dbReference type="GO" id="GO:0000175">
    <property type="term" value="F:3'-5'-RNA exonuclease activity"/>
    <property type="evidence" value="ECO:0007669"/>
    <property type="project" value="InterPro"/>
</dbReference>
<evidence type="ECO:0000256" key="2">
    <source>
        <dbReference type="ARBA" id="ARBA00022722"/>
    </source>
</evidence>
<accession>A0A7S3QYI6</accession>
<keyword evidence="2" id="KW-0540">Nuclease</keyword>
<dbReference type="InterPro" id="IPR013520">
    <property type="entry name" value="Ribonucl_H"/>
</dbReference>
<evidence type="ECO:0000259" key="6">
    <source>
        <dbReference type="SMART" id="SM00479"/>
    </source>
</evidence>
<evidence type="ECO:0000256" key="1">
    <source>
        <dbReference type="ARBA" id="ARBA00009921"/>
    </source>
</evidence>
<comment type="similarity">
    <text evidence="1">Belongs to the oligoribonuclease family.</text>
</comment>
<proteinExistence type="inferred from homology"/>
<dbReference type="InterPro" id="IPR022894">
    <property type="entry name" value="Oligoribonuclease"/>
</dbReference>
<feature type="domain" description="Exonuclease" evidence="6">
    <location>
        <begin position="72"/>
        <end position="247"/>
    </location>
</feature>
<evidence type="ECO:0000256" key="4">
    <source>
        <dbReference type="ARBA" id="ARBA00022839"/>
    </source>
</evidence>
<sequence length="260" mass="28933">MQSLRHRSGMSKILKGNNPFQILAGLPEPKPEPVKQSPVSLASNKGASAVATTRDADKEESKLAGPKKLANPLVWIDLEMTGLNVECDTIIEIACIVTDGDIKEVHEGPEIAIFQTDEVMGAMNAWCIEHHGKSGLTKRVSDSTTSMAQAEEKVLSFIKQYVPEPNTAQLAGNSVHVDRMFLVKHMPNFIAHLNYRIVDVSSVKELARRWFPYEYKRAPRKVLAHTALSDIRESIAELQYYRQAVFKPHSGKSSTQGKNR</sequence>
<dbReference type="Pfam" id="PF00929">
    <property type="entry name" value="RNase_T"/>
    <property type="match status" value="1"/>
</dbReference>
<gene>
    <name evidence="7" type="ORF">DTER00134_LOCUS12380</name>
</gene>
<dbReference type="Gene3D" id="3.30.420.10">
    <property type="entry name" value="Ribonuclease H-like superfamily/Ribonuclease H"/>
    <property type="match status" value="1"/>
</dbReference>
<reference evidence="7" key="1">
    <citation type="submission" date="2021-01" db="EMBL/GenBank/DDBJ databases">
        <authorList>
            <person name="Corre E."/>
            <person name="Pelletier E."/>
            <person name="Niang G."/>
            <person name="Scheremetjew M."/>
            <person name="Finn R."/>
            <person name="Kale V."/>
            <person name="Holt S."/>
            <person name="Cochrane G."/>
            <person name="Meng A."/>
            <person name="Brown T."/>
            <person name="Cohen L."/>
        </authorList>
    </citation>
    <scope>NUCLEOTIDE SEQUENCE</scope>
    <source>
        <strain evidence="7">CCMP1320</strain>
    </source>
</reference>
<dbReference type="SMART" id="SM00479">
    <property type="entry name" value="EXOIII"/>
    <property type="match status" value="1"/>
</dbReference>
<evidence type="ECO:0000256" key="5">
    <source>
        <dbReference type="SAM" id="MobiDB-lite"/>
    </source>
</evidence>
<dbReference type="EMBL" id="HBIP01020805">
    <property type="protein sequence ID" value="CAE0497307.1"/>
    <property type="molecule type" value="Transcribed_RNA"/>
</dbReference>
<protein>
    <recommendedName>
        <fullName evidence="6">Exonuclease domain-containing protein</fullName>
    </recommendedName>
</protein>
<keyword evidence="3" id="KW-0378">Hydrolase</keyword>
<evidence type="ECO:0000256" key="3">
    <source>
        <dbReference type="ARBA" id="ARBA00022801"/>
    </source>
</evidence>
<dbReference type="SUPFAM" id="SSF53098">
    <property type="entry name" value="Ribonuclease H-like"/>
    <property type="match status" value="1"/>
</dbReference>
<keyword evidence="4" id="KW-0269">Exonuclease</keyword>
<dbReference type="NCBIfam" id="NF003765">
    <property type="entry name" value="PRK05359.1"/>
    <property type="match status" value="1"/>
</dbReference>
<dbReference type="PANTHER" id="PTHR11046:SF0">
    <property type="entry name" value="OLIGORIBONUCLEASE, MITOCHONDRIAL"/>
    <property type="match status" value="1"/>
</dbReference>
<evidence type="ECO:0000313" key="7">
    <source>
        <dbReference type="EMBL" id="CAE0497307.1"/>
    </source>
</evidence>
<dbReference type="InterPro" id="IPR036397">
    <property type="entry name" value="RNaseH_sf"/>
</dbReference>
<dbReference type="PANTHER" id="PTHR11046">
    <property type="entry name" value="OLIGORIBONUCLEASE, MITOCHONDRIAL"/>
    <property type="match status" value="1"/>
</dbReference>
<dbReference type="GO" id="GO:0003676">
    <property type="term" value="F:nucleic acid binding"/>
    <property type="evidence" value="ECO:0007669"/>
    <property type="project" value="InterPro"/>
</dbReference>
<dbReference type="CDD" id="cd06135">
    <property type="entry name" value="Orn"/>
    <property type="match status" value="1"/>
</dbReference>
<dbReference type="InterPro" id="IPR012337">
    <property type="entry name" value="RNaseH-like_sf"/>
</dbReference>
<feature type="compositionally biased region" description="Polar residues" evidence="5">
    <location>
        <begin position="37"/>
        <end position="46"/>
    </location>
</feature>
<dbReference type="GO" id="GO:0005739">
    <property type="term" value="C:mitochondrion"/>
    <property type="evidence" value="ECO:0007669"/>
    <property type="project" value="TreeGrafter"/>
</dbReference>